<reference evidence="1 2" key="1">
    <citation type="submission" date="2018-07" db="EMBL/GenBank/DDBJ databases">
        <title>Oceanihabitans testaceum sp. nov., isolated from marine sediment.</title>
        <authorList>
            <person name="Li C.-M."/>
        </authorList>
    </citation>
    <scope>NUCLEOTIDE SEQUENCE [LARGE SCALE GENOMIC DNA]</scope>
    <source>
        <strain evidence="1 2">S9-10</strain>
    </source>
</reference>
<evidence type="ECO:0000313" key="2">
    <source>
        <dbReference type="Proteomes" id="UP000252249"/>
    </source>
</evidence>
<dbReference type="EMBL" id="QPIG01000001">
    <property type="protein sequence ID" value="RCU58626.1"/>
    <property type="molecule type" value="Genomic_DNA"/>
</dbReference>
<protein>
    <submittedName>
        <fullName evidence="1">GNAT family N-acetyltransferase</fullName>
    </submittedName>
</protein>
<sequence>MIQINDSEVFFQIQKKIGKIPFTQSEGWYKQQLQQKGNIVFFVDSKTDSNIAFWGKVQNIPFTQNKILFVNGETISQDINEKKIRSFYKKLLELNYTAIEFNSNSEYNIDYEIGLRRAGFVRPIGLFSCPLTINFQVSEEFRFDNNWKRNVKKAIAAELQFKEIKNTSTEIVLDVISMFKEMADLKNLGYQLEEDSLTSLLKSHDMRLFMVYDKLGTPIAARIVHDNKPFASDIYAANSIEARDTGATYFIMQSIFEVLKKENYKEFDFGRIPPSNHATDSVYVFKNASRGKKIQYNGEWSFYKNHLIEILMFFYKNFKLKKQRY</sequence>
<evidence type="ECO:0000313" key="1">
    <source>
        <dbReference type="EMBL" id="RCU58626.1"/>
    </source>
</evidence>
<proteinExistence type="predicted"/>
<dbReference type="Gene3D" id="3.40.630.30">
    <property type="match status" value="1"/>
</dbReference>
<keyword evidence="1" id="KW-0808">Transferase</keyword>
<comment type="caution">
    <text evidence="1">The sequence shown here is derived from an EMBL/GenBank/DDBJ whole genome shotgun (WGS) entry which is preliminary data.</text>
</comment>
<keyword evidence="2" id="KW-1185">Reference proteome</keyword>
<dbReference type="Proteomes" id="UP000252249">
    <property type="component" value="Unassembled WGS sequence"/>
</dbReference>
<gene>
    <name evidence="1" type="ORF">DU428_04410</name>
</gene>
<dbReference type="OrthoDB" id="1123460at2"/>
<dbReference type="InterPro" id="IPR016181">
    <property type="entry name" value="Acyl_CoA_acyltransferase"/>
</dbReference>
<dbReference type="SUPFAM" id="SSF55729">
    <property type="entry name" value="Acyl-CoA N-acyltransferases (Nat)"/>
    <property type="match status" value="1"/>
</dbReference>
<organism evidence="1 2">
    <name type="scientific">Oceanihabitans sediminis</name>
    <dbReference type="NCBI Taxonomy" id="1812012"/>
    <lineage>
        <taxon>Bacteria</taxon>
        <taxon>Pseudomonadati</taxon>
        <taxon>Bacteroidota</taxon>
        <taxon>Flavobacteriia</taxon>
        <taxon>Flavobacteriales</taxon>
        <taxon>Flavobacteriaceae</taxon>
        <taxon>Oceanihabitans</taxon>
    </lineage>
</organism>
<dbReference type="AlphaFoldDB" id="A0A368P828"/>
<dbReference type="GO" id="GO:0016740">
    <property type="term" value="F:transferase activity"/>
    <property type="evidence" value="ECO:0007669"/>
    <property type="project" value="UniProtKB-KW"/>
</dbReference>
<name>A0A368P828_9FLAO</name>
<accession>A0A368P828</accession>
<dbReference type="RefSeq" id="WP_113966769.1">
    <property type="nucleotide sequence ID" value="NZ_QNRP01000011.1"/>
</dbReference>